<feature type="active site" description="Schiff-base intermediate with acetaldehyde" evidence="6">
    <location>
        <position position="182"/>
    </location>
</feature>
<evidence type="ECO:0000256" key="2">
    <source>
        <dbReference type="ARBA" id="ARBA00022490"/>
    </source>
</evidence>
<protein>
    <recommendedName>
        <fullName evidence="6">Deoxyribose-phosphate aldolase</fullName>
        <shortName evidence="6">DERA</shortName>
        <ecNumber evidence="6">4.1.2.4</ecNumber>
    </recommendedName>
    <alternativeName>
        <fullName evidence="6">2-deoxy-D-ribose 5-phosphate aldolase</fullName>
    </alternativeName>
    <alternativeName>
        <fullName evidence="6">Phosphodeoxyriboaldolase</fullName>
        <shortName evidence="6">Deoxyriboaldolase</shortName>
    </alternativeName>
</protein>
<proteinExistence type="inferred from homology"/>
<dbReference type="PANTHER" id="PTHR10889:SF1">
    <property type="entry name" value="DEOXYRIBOSE-PHOSPHATE ALDOLASE"/>
    <property type="match status" value="1"/>
</dbReference>
<name>A0ABU3NL45_9CHLR</name>
<evidence type="ECO:0000256" key="5">
    <source>
        <dbReference type="ARBA" id="ARBA00048791"/>
    </source>
</evidence>
<dbReference type="SUPFAM" id="SSF51569">
    <property type="entry name" value="Aldolase"/>
    <property type="match status" value="1"/>
</dbReference>
<evidence type="ECO:0000313" key="7">
    <source>
        <dbReference type="EMBL" id="MDT8897570.1"/>
    </source>
</evidence>
<gene>
    <name evidence="6 7" type="primary">deoC</name>
    <name evidence="7" type="ORF">QYE77_04770</name>
</gene>
<dbReference type="CDD" id="cd00959">
    <property type="entry name" value="DeoC"/>
    <property type="match status" value="1"/>
</dbReference>
<keyword evidence="8" id="KW-1185">Reference proteome</keyword>
<keyword evidence="4 6" id="KW-0704">Schiff base</keyword>
<evidence type="ECO:0000256" key="3">
    <source>
        <dbReference type="ARBA" id="ARBA00023239"/>
    </source>
</evidence>
<feature type="active site" description="Proton donor/acceptor" evidence="6">
    <location>
        <position position="211"/>
    </location>
</feature>
<comment type="subcellular location">
    <subcellularLocation>
        <location evidence="6">Cytoplasm</location>
    </subcellularLocation>
</comment>
<reference evidence="7 8" key="1">
    <citation type="submission" date="2023-07" db="EMBL/GenBank/DDBJ databases">
        <title>Novel species of Thermanaerothrix with wide hydrolytic capabilities.</title>
        <authorList>
            <person name="Zayulina K.S."/>
            <person name="Podosokorskaya O.A."/>
            <person name="Elcheninov A.G."/>
        </authorList>
    </citation>
    <scope>NUCLEOTIDE SEQUENCE [LARGE SCALE GENOMIC DNA]</scope>
    <source>
        <strain evidence="7 8">4228-RoL</strain>
    </source>
</reference>
<dbReference type="HAMAP" id="MF_00114">
    <property type="entry name" value="DeoC_type1"/>
    <property type="match status" value="1"/>
</dbReference>
<dbReference type="PIRSF" id="PIRSF001357">
    <property type="entry name" value="DeoC"/>
    <property type="match status" value="1"/>
</dbReference>
<keyword evidence="2 6" id="KW-0963">Cytoplasm</keyword>
<evidence type="ECO:0000256" key="6">
    <source>
        <dbReference type="HAMAP-Rule" id="MF_00114"/>
    </source>
</evidence>
<dbReference type="Proteomes" id="UP001254165">
    <property type="component" value="Unassembled WGS sequence"/>
</dbReference>
<comment type="catalytic activity">
    <reaction evidence="5 6">
        <text>2-deoxy-D-ribose 5-phosphate = D-glyceraldehyde 3-phosphate + acetaldehyde</text>
        <dbReference type="Rhea" id="RHEA:12821"/>
        <dbReference type="ChEBI" id="CHEBI:15343"/>
        <dbReference type="ChEBI" id="CHEBI:59776"/>
        <dbReference type="ChEBI" id="CHEBI:62877"/>
        <dbReference type="EC" id="4.1.2.4"/>
    </reaction>
</comment>
<accession>A0ABU3NL45</accession>
<comment type="pathway">
    <text evidence="6">Carbohydrate degradation; 2-deoxy-D-ribose 1-phosphate degradation; D-glyceraldehyde 3-phosphate and acetaldehyde from 2-deoxy-alpha-D-ribose 1-phosphate: step 2/2.</text>
</comment>
<feature type="active site" description="Proton donor/acceptor" evidence="6">
    <location>
        <position position="118"/>
    </location>
</feature>
<dbReference type="GO" id="GO:0004139">
    <property type="term" value="F:deoxyribose-phosphate aldolase activity"/>
    <property type="evidence" value="ECO:0007669"/>
    <property type="project" value="UniProtKB-EC"/>
</dbReference>
<evidence type="ECO:0000313" key="8">
    <source>
        <dbReference type="Proteomes" id="UP001254165"/>
    </source>
</evidence>
<dbReference type="PANTHER" id="PTHR10889">
    <property type="entry name" value="DEOXYRIBOSE-PHOSPHATE ALDOLASE"/>
    <property type="match status" value="1"/>
</dbReference>
<keyword evidence="3 6" id="KW-0456">Lyase</keyword>
<dbReference type="Pfam" id="PF01791">
    <property type="entry name" value="DeoC"/>
    <property type="match status" value="1"/>
</dbReference>
<comment type="function">
    <text evidence="6">Catalyzes a reversible aldol reaction between acetaldehyde and D-glyceraldehyde 3-phosphate to generate 2-deoxy-D-ribose 5-phosphate.</text>
</comment>
<comment type="similarity">
    <text evidence="1 6">Belongs to the DeoC/FbaB aldolase family. DeoC type 1 subfamily.</text>
</comment>
<dbReference type="InterPro" id="IPR028581">
    <property type="entry name" value="DeoC_typeI"/>
</dbReference>
<dbReference type="Gene3D" id="3.20.20.70">
    <property type="entry name" value="Aldolase class I"/>
    <property type="match status" value="1"/>
</dbReference>
<comment type="caution">
    <text evidence="7">The sequence shown here is derived from an EMBL/GenBank/DDBJ whole genome shotgun (WGS) entry which is preliminary data.</text>
</comment>
<dbReference type="InterPro" id="IPR013785">
    <property type="entry name" value="Aldolase_TIM"/>
</dbReference>
<evidence type="ECO:0000256" key="4">
    <source>
        <dbReference type="ARBA" id="ARBA00023270"/>
    </source>
</evidence>
<dbReference type="EC" id="4.1.2.4" evidence="6"/>
<organism evidence="7 8">
    <name type="scientific">Thermanaerothrix solaris</name>
    <dbReference type="NCBI Taxonomy" id="3058434"/>
    <lineage>
        <taxon>Bacteria</taxon>
        <taxon>Bacillati</taxon>
        <taxon>Chloroflexota</taxon>
        <taxon>Anaerolineae</taxon>
        <taxon>Anaerolineales</taxon>
        <taxon>Anaerolineaceae</taxon>
        <taxon>Thermanaerothrix</taxon>
    </lineage>
</organism>
<dbReference type="SMART" id="SM01133">
    <property type="entry name" value="DeoC"/>
    <property type="match status" value="1"/>
</dbReference>
<evidence type="ECO:0000256" key="1">
    <source>
        <dbReference type="ARBA" id="ARBA00010936"/>
    </source>
</evidence>
<dbReference type="InterPro" id="IPR011343">
    <property type="entry name" value="DeoC"/>
</dbReference>
<dbReference type="EMBL" id="JAUHMF010000001">
    <property type="protein sequence ID" value="MDT8897570.1"/>
    <property type="molecule type" value="Genomic_DNA"/>
</dbReference>
<dbReference type="InterPro" id="IPR002915">
    <property type="entry name" value="DeoC/FbaB/LacD_aldolase"/>
</dbReference>
<sequence>MDTLNDLVAQARLYMQELPPLELPSGWDKQPLTALIDHTLLKPEATPLQIDQLCAEARRYGFAAVCVNPVYVPRAVRALAGSGVRVATVTGFPLGANGRRAKLSETQIVIEEGAVEVDTVIAIGLLKGGEYAAVYDELSAMSEVCHRFGVLLKVIIETALLEREEKILACLLAKAAGADFVKTSTGFSTGGATVDDVELMRRVVGPQMGVKAAGGIRTLEDAQAMVRAGANRLGTSAGVKIAEALAVGR</sequence>
<dbReference type="NCBIfam" id="TIGR00126">
    <property type="entry name" value="deoC"/>
    <property type="match status" value="1"/>
</dbReference>